<dbReference type="InterPro" id="IPR011992">
    <property type="entry name" value="EF-hand-dom_pair"/>
</dbReference>
<dbReference type="SUPFAM" id="SSF50729">
    <property type="entry name" value="PH domain-like"/>
    <property type="match status" value="1"/>
</dbReference>
<feature type="compositionally biased region" description="Polar residues" evidence="1">
    <location>
        <begin position="962"/>
        <end position="972"/>
    </location>
</feature>
<dbReference type="Proteomes" id="UP001152795">
    <property type="component" value="Unassembled WGS sequence"/>
</dbReference>
<proteinExistence type="predicted"/>
<feature type="compositionally biased region" description="Polar residues" evidence="1">
    <location>
        <begin position="803"/>
        <end position="815"/>
    </location>
</feature>
<feature type="compositionally biased region" description="Basic and acidic residues" evidence="1">
    <location>
        <begin position="643"/>
        <end position="668"/>
    </location>
</feature>
<dbReference type="InterPro" id="IPR001849">
    <property type="entry name" value="PH_domain"/>
</dbReference>
<dbReference type="PANTHER" id="PTHR14383">
    <property type="entry name" value="SWAP-70 RECOMBINASE"/>
    <property type="match status" value="1"/>
</dbReference>
<feature type="region of interest" description="Disordered" evidence="1">
    <location>
        <begin position="550"/>
        <end position="584"/>
    </location>
</feature>
<feature type="region of interest" description="Disordered" evidence="1">
    <location>
        <begin position="604"/>
        <end position="708"/>
    </location>
</feature>
<dbReference type="OrthoDB" id="8434295at2759"/>
<dbReference type="Pfam" id="PF25530">
    <property type="entry name" value="EF-hand_SWAP70_N"/>
    <property type="match status" value="1"/>
</dbReference>
<feature type="region of interest" description="Disordered" evidence="1">
    <location>
        <begin position="324"/>
        <end position="348"/>
    </location>
</feature>
<feature type="compositionally biased region" description="Polar residues" evidence="1">
    <location>
        <begin position="1063"/>
        <end position="1075"/>
    </location>
</feature>
<feature type="compositionally biased region" description="Pro residues" evidence="1">
    <location>
        <begin position="613"/>
        <end position="626"/>
    </location>
</feature>
<sequence length="1075" mass="119701">MGEEVAAENGLKTHITLDTEVANGIKHAVWTLDESNTGKVAKSQLQAMVANVCQALKIPFASDGLENYLPDNTDLSVSEFLEFLETQLLVKGKKLNPKELNELSWVVVGQKYEDDPHMITKKDAFKLWLVFKKLDISGELRVDVEELCIILEKLVRGIGVQWNEQFLTDFEEDGALTFWKFIDCLERKFLIGVEKNVLREGLQELYDFILDEVTRTGFLTKKGHSMLKSLKSRWYVLKPDKLTYYVSSGYREKKGDIILNNETKVTSIPDKGSNKCRFLVTCGLTKKDYEQTAQDQRTKQAWMTDIQTAIDCFGGETPLKRDLIARKAKRDEDRARKAEEERKRREQDDLLDQQRKEIDLLKKRKEEIEKLADEEKAMLDAEIKRREELEEIQRNLQQLLEEQKRAREEDERIRAAKERLLEEERVKREQLEALRLQQQEELKNEKMQKEELIEKQKEQERILEEERKRLRHLEEERMKAEEAAKAAKDKLTAAEQAAKSAAEQAKDKVRQLKTSIGLKGTVGPKVDPLVSHRGKGAFTLEEFLNRATEWSGLPLGEEKPKSSTAPEVDELVKASATPASNQNIPEFLKKAAAWSGLNPETYLEAEAEGKKNSPPPKVAAKPPKPLPNAARAGEQGLQVGEQGSKEGVEGLKVGEKEAEVNVDEKVEGNDGSQVVGDVSEGVTVSNDDSQMKEEGVKEESEINEGSQVEVVDNGELQAVIADKEESKVGVVKEPEVAVVDSGGSEVAVVDNVSDVVDNDESEVKNERVEGESNGNVEDSQVMQGECQGSEESKNEYEVVDGNVQGSQVKNESSQEGVGADSVVTEKKSSDAGQDEEKKSEAEEERKESDVVPEAANSGEAGEKNSEVGDEGAKEAGVDVAKESQSDDTCSEVNKEESKENKEESGVNEEESQENKEKPGGNEEESHENKEESGVNEEECGVNDAQTEVNHGEPDKKEPELNNEATKSNNNGTEMIDENSGMKEEASHENNQETDAKNGESQEPDTSVSDVDSPASQDATEEKDIIVENGHVRQSSDDTENANELPNNGDVKPEPSEKCANPIENPTSENVEVMSS</sequence>
<evidence type="ECO:0000313" key="2">
    <source>
        <dbReference type="EMBL" id="CAB3996319.1"/>
    </source>
</evidence>
<dbReference type="SUPFAM" id="SSF47473">
    <property type="entry name" value="EF-hand"/>
    <property type="match status" value="1"/>
</dbReference>
<protein>
    <submittedName>
        <fullName evidence="2">Switch-associated 70</fullName>
    </submittedName>
</protein>
<accession>A0A7D9HXN6</accession>
<dbReference type="GO" id="GO:0005634">
    <property type="term" value="C:nucleus"/>
    <property type="evidence" value="ECO:0007669"/>
    <property type="project" value="TreeGrafter"/>
</dbReference>
<dbReference type="InterPro" id="IPR057836">
    <property type="entry name" value="EF-hand_SWAP70_N"/>
</dbReference>
<feature type="compositionally biased region" description="Polar residues" evidence="1">
    <location>
        <begin position="1000"/>
        <end position="1017"/>
    </location>
</feature>
<dbReference type="EMBL" id="CACRXK020002845">
    <property type="protein sequence ID" value="CAB3996319.1"/>
    <property type="molecule type" value="Genomic_DNA"/>
</dbReference>
<dbReference type="PANTHER" id="PTHR14383:SF5">
    <property type="entry name" value="RUN DOMAIN-CONTAINING PROTEIN"/>
    <property type="match status" value="1"/>
</dbReference>
<keyword evidence="3" id="KW-1185">Reference proteome</keyword>
<dbReference type="SMART" id="SM00233">
    <property type="entry name" value="PH"/>
    <property type="match status" value="1"/>
</dbReference>
<gene>
    <name evidence="2" type="ORF">PACLA_8A056417</name>
</gene>
<dbReference type="InterPro" id="IPR011993">
    <property type="entry name" value="PH-like_dom_sf"/>
</dbReference>
<dbReference type="Gene3D" id="2.30.29.30">
    <property type="entry name" value="Pleckstrin-homology domain (PH domain)/Phosphotyrosine-binding domain (PTB)"/>
    <property type="match status" value="1"/>
</dbReference>
<evidence type="ECO:0000313" key="3">
    <source>
        <dbReference type="Proteomes" id="UP001152795"/>
    </source>
</evidence>
<evidence type="ECO:0000256" key="1">
    <source>
        <dbReference type="SAM" id="MobiDB-lite"/>
    </source>
</evidence>
<comment type="caution">
    <text evidence="2">The sequence shown here is derived from an EMBL/GenBank/DDBJ whole genome shotgun (WGS) entry which is preliminary data.</text>
</comment>
<name>A0A7D9HXN6_PARCT</name>
<organism evidence="2 3">
    <name type="scientific">Paramuricea clavata</name>
    <name type="common">Red gorgonian</name>
    <name type="synonym">Violescent sea-whip</name>
    <dbReference type="NCBI Taxonomy" id="317549"/>
    <lineage>
        <taxon>Eukaryota</taxon>
        <taxon>Metazoa</taxon>
        <taxon>Cnidaria</taxon>
        <taxon>Anthozoa</taxon>
        <taxon>Octocorallia</taxon>
        <taxon>Malacalcyonacea</taxon>
        <taxon>Plexauridae</taxon>
        <taxon>Paramuricea</taxon>
    </lineage>
</organism>
<feature type="compositionally biased region" description="Basic and acidic residues" evidence="1">
    <location>
        <begin position="892"/>
        <end position="904"/>
    </location>
</feature>
<feature type="compositionally biased region" description="Basic and acidic residues" evidence="1">
    <location>
        <begin position="689"/>
        <end position="700"/>
    </location>
</feature>
<feature type="compositionally biased region" description="Basic and acidic residues" evidence="1">
    <location>
        <begin position="860"/>
        <end position="884"/>
    </location>
</feature>
<reference evidence="2" key="1">
    <citation type="submission" date="2020-04" db="EMBL/GenBank/DDBJ databases">
        <authorList>
            <person name="Alioto T."/>
            <person name="Alioto T."/>
            <person name="Gomez Garrido J."/>
        </authorList>
    </citation>
    <scope>NUCLEOTIDE SEQUENCE</scope>
    <source>
        <strain evidence="2">A484AB</strain>
    </source>
</reference>
<feature type="compositionally biased region" description="Polar residues" evidence="1">
    <location>
        <begin position="772"/>
        <end position="782"/>
    </location>
</feature>
<feature type="compositionally biased region" description="Basic and acidic residues" evidence="1">
    <location>
        <begin position="979"/>
        <end position="999"/>
    </location>
</feature>
<dbReference type="GO" id="GO:0005737">
    <property type="term" value="C:cytoplasm"/>
    <property type="evidence" value="ECO:0007669"/>
    <property type="project" value="TreeGrafter"/>
</dbReference>
<dbReference type="AlphaFoldDB" id="A0A7D9HXN6"/>
<feature type="compositionally biased region" description="Basic and acidic residues" evidence="1">
    <location>
        <begin position="761"/>
        <end position="770"/>
    </location>
</feature>
<feature type="region of interest" description="Disordered" evidence="1">
    <location>
        <begin position="748"/>
        <end position="1075"/>
    </location>
</feature>
<feature type="compositionally biased region" description="Basic and acidic residues" evidence="1">
    <location>
        <begin position="949"/>
        <end position="959"/>
    </location>
</feature>
<dbReference type="Pfam" id="PF00169">
    <property type="entry name" value="PH"/>
    <property type="match status" value="1"/>
</dbReference>
<dbReference type="PROSITE" id="PS50003">
    <property type="entry name" value="PH_DOMAIN"/>
    <property type="match status" value="1"/>
</dbReference>
<feature type="compositionally biased region" description="Basic and acidic residues" evidence="1">
    <location>
        <begin position="1019"/>
        <end position="1035"/>
    </location>
</feature>
<feature type="compositionally biased region" description="Basic and acidic residues" evidence="1">
    <location>
        <begin position="823"/>
        <end position="849"/>
    </location>
</feature>